<dbReference type="InterPro" id="IPR001932">
    <property type="entry name" value="PPM-type_phosphatase-like_dom"/>
</dbReference>
<accession>A0A9Q1GYE3</accession>
<dbReference type="PROSITE" id="PS51746">
    <property type="entry name" value="PPM_2"/>
    <property type="match status" value="1"/>
</dbReference>
<comment type="caution">
    <text evidence="2">The sequence shown here is derived from an EMBL/GenBank/DDBJ whole genome shotgun (WGS) entry which is preliminary data.</text>
</comment>
<evidence type="ECO:0000259" key="1">
    <source>
        <dbReference type="PROSITE" id="PS51746"/>
    </source>
</evidence>
<dbReference type="Gene3D" id="3.60.40.10">
    <property type="entry name" value="PPM-type phosphatase domain"/>
    <property type="match status" value="1"/>
</dbReference>
<organism evidence="2 3">
    <name type="scientific">Carnegiea gigantea</name>
    <dbReference type="NCBI Taxonomy" id="171969"/>
    <lineage>
        <taxon>Eukaryota</taxon>
        <taxon>Viridiplantae</taxon>
        <taxon>Streptophyta</taxon>
        <taxon>Embryophyta</taxon>
        <taxon>Tracheophyta</taxon>
        <taxon>Spermatophyta</taxon>
        <taxon>Magnoliopsida</taxon>
        <taxon>eudicotyledons</taxon>
        <taxon>Gunneridae</taxon>
        <taxon>Pentapetalae</taxon>
        <taxon>Caryophyllales</taxon>
        <taxon>Cactineae</taxon>
        <taxon>Cactaceae</taxon>
        <taxon>Cactoideae</taxon>
        <taxon>Echinocereeae</taxon>
        <taxon>Carnegiea</taxon>
    </lineage>
</organism>
<gene>
    <name evidence="2" type="ORF">Cgig2_010898</name>
</gene>
<dbReference type="GO" id="GO:0004722">
    <property type="term" value="F:protein serine/threonine phosphatase activity"/>
    <property type="evidence" value="ECO:0007669"/>
    <property type="project" value="InterPro"/>
</dbReference>
<proteinExistence type="predicted"/>
<evidence type="ECO:0000313" key="2">
    <source>
        <dbReference type="EMBL" id="KAJ8427636.1"/>
    </source>
</evidence>
<dbReference type="SUPFAM" id="SSF81606">
    <property type="entry name" value="PP2C-like"/>
    <property type="match status" value="1"/>
</dbReference>
<dbReference type="PANTHER" id="PTHR47992">
    <property type="entry name" value="PROTEIN PHOSPHATASE"/>
    <property type="match status" value="1"/>
</dbReference>
<dbReference type="AlphaFoldDB" id="A0A9Q1GYE3"/>
<dbReference type="Pfam" id="PF00481">
    <property type="entry name" value="PP2C"/>
    <property type="match status" value="1"/>
</dbReference>
<dbReference type="Proteomes" id="UP001153076">
    <property type="component" value="Unassembled WGS sequence"/>
</dbReference>
<dbReference type="EMBL" id="JAKOGI010001122">
    <property type="protein sequence ID" value="KAJ8427636.1"/>
    <property type="molecule type" value="Genomic_DNA"/>
</dbReference>
<name>A0A9Q1GYE3_9CARY</name>
<sequence>MLMGLCRRPLKFCFGFGFEYGDEPDELLWHGAKLKGHAFGEYSMAVVQANSMLEDQAQILSSPSATFIGVFDGLLAFLTAMAAPPPPASSTPTSSLSFLLMAKSLIETFGIISVQVTFSSVTSAFCFILEFASEQGGMSADALRKAYYKTEEGFLQLVRRSWLTNPQIAISGSCCLAGTIYNGTLYIANLGDSRAVLGRRVSDGGVLAMPPVVAERLTSDHNVANEEVRQEVRALHPDDKHIVVQSRGYWRIKGIIQKSG</sequence>
<evidence type="ECO:0000313" key="3">
    <source>
        <dbReference type="Proteomes" id="UP001153076"/>
    </source>
</evidence>
<reference evidence="2" key="1">
    <citation type="submission" date="2022-04" db="EMBL/GenBank/DDBJ databases">
        <title>Carnegiea gigantea Genome sequencing and assembly v2.</title>
        <authorList>
            <person name="Copetti D."/>
            <person name="Sanderson M.J."/>
            <person name="Burquez A."/>
            <person name="Wojciechowski M.F."/>
        </authorList>
    </citation>
    <scope>NUCLEOTIDE SEQUENCE</scope>
    <source>
        <strain evidence="2">SGP5-SGP5p</strain>
        <tissue evidence="2">Aerial part</tissue>
    </source>
</reference>
<dbReference type="InterPro" id="IPR036457">
    <property type="entry name" value="PPM-type-like_dom_sf"/>
</dbReference>
<dbReference type="OrthoDB" id="10264738at2759"/>
<protein>
    <recommendedName>
        <fullName evidence="1">PPM-type phosphatase domain-containing protein</fullName>
    </recommendedName>
</protein>
<dbReference type="InterPro" id="IPR015655">
    <property type="entry name" value="PP2C"/>
</dbReference>
<keyword evidence="3" id="KW-1185">Reference proteome</keyword>
<feature type="domain" description="PPM-type phosphatase" evidence="1">
    <location>
        <begin position="41"/>
        <end position="260"/>
    </location>
</feature>